<accession>A0A2N7W0Z2</accession>
<evidence type="ECO:0000313" key="2">
    <source>
        <dbReference type="EMBL" id="PMS23067.1"/>
    </source>
</evidence>
<gene>
    <name evidence="2" type="ORF">C0Z18_02280</name>
</gene>
<keyword evidence="3" id="KW-1185">Reference proteome</keyword>
<sequence>MLAYVLSKVRQAGYQWLAFADEPLYLLFEKMYRYDPRPFPNVTPHPTEPGFLLADFTHPQLAPYRGREIAFFNARHAVVYWLPGAGHSGTGYAIDGMHTVTMGGHALMRPLRLCVVKEAGRTAIRSVAPQLQPSRSMPGCRIAFRILGAELHELALRWLTAVSDRPGRLPGDGAFRDVLAAARALTGFNDLVALADALQSRLDRRMASPANEEGLTDAGSDPRKQRV</sequence>
<proteinExistence type="predicted"/>
<dbReference type="RefSeq" id="WP_102643757.1">
    <property type="nucleotide sequence ID" value="NZ_PNYA01000002.1"/>
</dbReference>
<organism evidence="2 3">
    <name type="scientific">Trinickia dabaoshanensis</name>
    <dbReference type="NCBI Taxonomy" id="564714"/>
    <lineage>
        <taxon>Bacteria</taxon>
        <taxon>Pseudomonadati</taxon>
        <taxon>Pseudomonadota</taxon>
        <taxon>Betaproteobacteria</taxon>
        <taxon>Burkholderiales</taxon>
        <taxon>Burkholderiaceae</taxon>
        <taxon>Trinickia</taxon>
    </lineage>
</organism>
<dbReference type="Proteomes" id="UP000235616">
    <property type="component" value="Unassembled WGS sequence"/>
</dbReference>
<comment type="caution">
    <text evidence="2">The sequence shown here is derived from an EMBL/GenBank/DDBJ whole genome shotgun (WGS) entry which is preliminary data.</text>
</comment>
<feature type="region of interest" description="Disordered" evidence="1">
    <location>
        <begin position="205"/>
        <end position="227"/>
    </location>
</feature>
<protein>
    <submittedName>
        <fullName evidence="2">Uncharacterized protein</fullName>
    </submittedName>
</protein>
<dbReference type="EMBL" id="PNYA01000002">
    <property type="protein sequence ID" value="PMS23067.1"/>
    <property type="molecule type" value="Genomic_DNA"/>
</dbReference>
<name>A0A2N7W0Z2_9BURK</name>
<dbReference type="AlphaFoldDB" id="A0A2N7W0Z2"/>
<reference evidence="2 3" key="1">
    <citation type="submission" date="2018-01" db="EMBL/GenBank/DDBJ databases">
        <title>Whole genome analyses suggest that Burkholderia sensu lato contains two further novel genera in the rhizoxinica-symbiotica group Mycetohabitans gen. nov., and Trinickia gen. nov.: implications for the evolution of diazotrophy and nodulation in the Burkholderiaceae.</title>
        <authorList>
            <person name="Estrada-de los Santos P."/>
            <person name="Palmer M."/>
            <person name="Chavez-Ramirez B."/>
            <person name="Beukes C."/>
            <person name="Steenkamp E.T."/>
            <person name="Hirsch A.M."/>
            <person name="Manyaka P."/>
            <person name="Maluk M."/>
            <person name="Lafos M."/>
            <person name="Crook M."/>
            <person name="Gross E."/>
            <person name="Simon M.F."/>
            <person name="Bueno dos Reis Junior F."/>
            <person name="Poole P.S."/>
            <person name="Venter S.N."/>
            <person name="James E.K."/>
        </authorList>
    </citation>
    <scope>NUCLEOTIDE SEQUENCE [LARGE SCALE GENOMIC DNA]</scope>
    <source>
        <strain evidence="2 3">GIMN1.004</strain>
    </source>
</reference>
<evidence type="ECO:0000313" key="3">
    <source>
        <dbReference type="Proteomes" id="UP000235616"/>
    </source>
</evidence>
<evidence type="ECO:0000256" key="1">
    <source>
        <dbReference type="SAM" id="MobiDB-lite"/>
    </source>
</evidence>